<accession>A0ABM8GKJ2</accession>
<dbReference type="PRINTS" id="PR00412">
    <property type="entry name" value="EPOXHYDRLASE"/>
</dbReference>
<proteinExistence type="predicted"/>
<dbReference type="InterPro" id="IPR000073">
    <property type="entry name" value="AB_hydrolase_1"/>
</dbReference>
<evidence type="ECO:0000313" key="2">
    <source>
        <dbReference type="EMBL" id="BDZ48908.1"/>
    </source>
</evidence>
<reference evidence="3" key="1">
    <citation type="journal article" date="2019" name="Int. J. Syst. Evol. Microbiol.">
        <title>The Global Catalogue of Microorganisms (GCM) 10K type strain sequencing project: providing services to taxonomists for standard genome sequencing and annotation.</title>
        <authorList>
            <consortium name="The Broad Institute Genomics Platform"/>
            <consortium name="The Broad Institute Genome Sequencing Center for Infectious Disease"/>
            <person name="Wu L."/>
            <person name="Ma J."/>
        </authorList>
    </citation>
    <scope>NUCLEOTIDE SEQUENCE [LARGE SCALE GENOMIC DNA]</scope>
    <source>
        <strain evidence="3">NBRC 108728</strain>
    </source>
</reference>
<name>A0ABM8GKJ2_9MICO</name>
<organism evidence="2 3">
    <name type="scientific">Frondihabitans sucicola</name>
    <dbReference type="NCBI Taxonomy" id="1268041"/>
    <lineage>
        <taxon>Bacteria</taxon>
        <taxon>Bacillati</taxon>
        <taxon>Actinomycetota</taxon>
        <taxon>Actinomycetes</taxon>
        <taxon>Micrococcales</taxon>
        <taxon>Microbacteriaceae</taxon>
        <taxon>Frondihabitans</taxon>
    </lineage>
</organism>
<gene>
    <name evidence="2" type="ORF">GCM10025867_11490</name>
</gene>
<dbReference type="GO" id="GO:0016787">
    <property type="term" value="F:hydrolase activity"/>
    <property type="evidence" value="ECO:0007669"/>
    <property type="project" value="UniProtKB-KW"/>
</dbReference>
<evidence type="ECO:0000313" key="3">
    <source>
        <dbReference type="Proteomes" id="UP001321486"/>
    </source>
</evidence>
<sequence length="284" mass="30540">MSDLGVLPAPTFVDVAGVRTRYRETGATASGPAILLIHGIGRSLDDWDDQHRLLGDDRHVVSLDLAGFGDSSPLRGRHTLEGLASFVDDFVVALDLGRVDVVGNSLGGAVAMALSVRAPSRVRRLVLLDSAGFGATVTAALRLIALPVVGRILLRPTPKTTARTERALFVSRDFVSQERISRSLARGSRPQAMRAFREVAHDLGTARGIRPAWRSRLLAAVDRAGTPVLVVWGARDIVLPASHLDSVAASLPSARTHLFDATGHMPQIERAAETAQLIRQFFDE</sequence>
<dbReference type="PRINTS" id="PR00111">
    <property type="entry name" value="ABHYDROLASE"/>
</dbReference>
<dbReference type="RefSeq" id="WP_286345810.1">
    <property type="nucleotide sequence ID" value="NZ_AP027732.1"/>
</dbReference>
<dbReference type="EMBL" id="AP027732">
    <property type="protein sequence ID" value="BDZ48908.1"/>
    <property type="molecule type" value="Genomic_DNA"/>
</dbReference>
<protein>
    <submittedName>
        <fullName evidence="2">Hydrolase</fullName>
    </submittedName>
</protein>
<dbReference type="SUPFAM" id="SSF53474">
    <property type="entry name" value="alpha/beta-Hydrolases"/>
    <property type="match status" value="1"/>
</dbReference>
<dbReference type="Gene3D" id="3.40.50.1820">
    <property type="entry name" value="alpha/beta hydrolase"/>
    <property type="match status" value="1"/>
</dbReference>
<keyword evidence="2" id="KW-0378">Hydrolase</keyword>
<dbReference type="Pfam" id="PF00561">
    <property type="entry name" value="Abhydrolase_1"/>
    <property type="match status" value="1"/>
</dbReference>
<dbReference type="PANTHER" id="PTHR43798">
    <property type="entry name" value="MONOACYLGLYCEROL LIPASE"/>
    <property type="match status" value="1"/>
</dbReference>
<feature type="domain" description="AB hydrolase-1" evidence="1">
    <location>
        <begin position="32"/>
        <end position="270"/>
    </location>
</feature>
<dbReference type="InterPro" id="IPR000639">
    <property type="entry name" value="Epox_hydrolase-like"/>
</dbReference>
<dbReference type="PANTHER" id="PTHR43798:SF5">
    <property type="entry name" value="MONOACYLGLYCEROL LIPASE ABHD6"/>
    <property type="match status" value="1"/>
</dbReference>
<dbReference type="Proteomes" id="UP001321486">
    <property type="component" value="Chromosome"/>
</dbReference>
<dbReference type="InterPro" id="IPR050266">
    <property type="entry name" value="AB_hydrolase_sf"/>
</dbReference>
<keyword evidence="3" id="KW-1185">Reference proteome</keyword>
<dbReference type="InterPro" id="IPR029058">
    <property type="entry name" value="AB_hydrolase_fold"/>
</dbReference>
<evidence type="ECO:0000259" key="1">
    <source>
        <dbReference type="Pfam" id="PF00561"/>
    </source>
</evidence>